<accession>A0A515CWS7</accession>
<evidence type="ECO:0000313" key="2">
    <source>
        <dbReference type="Proteomes" id="UP000317572"/>
    </source>
</evidence>
<gene>
    <name evidence="1" type="ORF">EGO53_12795</name>
</gene>
<dbReference type="AlphaFoldDB" id="A0A515CWS7"/>
<name>A0A515CWS7_SERLI</name>
<reference evidence="1 2" key="1">
    <citation type="submission" date="2018-11" db="EMBL/GenBank/DDBJ databases">
        <title>The first complete genome of Serratia liquefaciens isolated from metalophyte plant revel distinctness adaptive mechanisms in an extreme habitat.</title>
        <authorList>
            <person name="Caneschi W.L."/>
            <person name="Sanchez A.B."/>
            <person name="Felestrino E.B."/>
            <person name="Assis R.A.B."/>
            <person name="Lemes C.G.C."/>
            <person name="Cordeiro I.F."/>
            <person name="Fonseca N.P."/>
            <person name="Villa M."/>
            <person name="Vieira I.T."/>
            <person name="Moraes L.A."/>
            <person name="Kamino L.H.Y."/>
            <person name="do Carmo F."/>
            <person name="Garcia C.M."/>
            <person name="Almeida N.F."/>
            <person name="Silva R.S."/>
            <person name="Ferro J.A."/>
            <person name="Ferro M.I.T."/>
            <person name="Varani A.M."/>
            <person name="Ferreira R.M."/>
            <person name="dos Santos V.L."/>
            <person name="Silva U.C."/>
            <person name="Setubal J.C."/>
            <person name="Moreira L.M."/>
        </authorList>
    </citation>
    <scope>NUCLEOTIDE SEQUENCE [LARGE SCALE GENOMIC DNA]</scope>
    <source>
        <strain evidence="1 2">FG3</strain>
    </source>
</reference>
<sequence>MRNMQKLPITIGIDPAAGDDVSVSVVHQTAYQLEEMLKRARMDERKNQAAVMSTKLENLANSIIAKDLSLRDAVELLRHEAEFIQNQAMELH</sequence>
<proteinExistence type="predicted"/>
<organism evidence="1 2">
    <name type="scientific">Serratia liquefaciens</name>
    <dbReference type="NCBI Taxonomy" id="614"/>
    <lineage>
        <taxon>Bacteria</taxon>
        <taxon>Pseudomonadati</taxon>
        <taxon>Pseudomonadota</taxon>
        <taxon>Gammaproteobacteria</taxon>
        <taxon>Enterobacterales</taxon>
        <taxon>Yersiniaceae</taxon>
        <taxon>Serratia</taxon>
    </lineage>
</organism>
<dbReference type="STRING" id="614.XJ20_13980"/>
<evidence type="ECO:0000313" key="1">
    <source>
        <dbReference type="EMBL" id="QDL32615.1"/>
    </source>
</evidence>
<dbReference type="InterPro" id="IPR020126">
    <property type="entry name" value="DUF2732"/>
</dbReference>
<dbReference type="EMBL" id="CP033893">
    <property type="protein sequence ID" value="QDL32615.1"/>
    <property type="molecule type" value="Genomic_DNA"/>
</dbReference>
<dbReference type="Pfam" id="PF10809">
    <property type="entry name" value="DUF2732"/>
    <property type="match status" value="1"/>
</dbReference>
<dbReference type="Proteomes" id="UP000317572">
    <property type="component" value="Chromosome"/>
</dbReference>
<protein>
    <submittedName>
        <fullName evidence="1">DUF2732 family protein</fullName>
    </submittedName>
</protein>
<dbReference type="RefSeq" id="WP_089187117.1">
    <property type="nucleotide sequence ID" value="NZ_CP033893.1"/>
</dbReference>